<dbReference type="RefSeq" id="WP_407641338.1">
    <property type="nucleotide sequence ID" value="NZ_QBKA01000002.1"/>
</dbReference>
<organism evidence="1 2">
    <name type="scientific">Alteripontixanthobacter maritimus</name>
    <dbReference type="NCBI Taxonomy" id="2161824"/>
    <lineage>
        <taxon>Bacteria</taxon>
        <taxon>Pseudomonadati</taxon>
        <taxon>Pseudomonadota</taxon>
        <taxon>Alphaproteobacteria</taxon>
        <taxon>Sphingomonadales</taxon>
        <taxon>Erythrobacteraceae</taxon>
        <taxon>Alteripontixanthobacter</taxon>
    </lineage>
</organism>
<accession>A0A369Q9M2</accession>
<dbReference type="AlphaFoldDB" id="A0A369Q9M2"/>
<dbReference type="EMBL" id="QBKA01000002">
    <property type="protein sequence ID" value="RDC58988.1"/>
    <property type="molecule type" value="Genomic_DNA"/>
</dbReference>
<gene>
    <name evidence="1" type="ORF">HME9302_00165</name>
</gene>
<reference evidence="1 2" key="1">
    <citation type="submission" date="2018-04" db="EMBL/GenBank/DDBJ databases">
        <title>Altererythrobacter sp. HME9302 genome sequencing and assembly.</title>
        <authorList>
            <person name="Kang H."/>
            <person name="Kim H."/>
            <person name="Joh K."/>
        </authorList>
    </citation>
    <scope>NUCLEOTIDE SEQUENCE [LARGE SCALE GENOMIC DNA]</scope>
    <source>
        <strain evidence="1 2">HME9302</strain>
    </source>
</reference>
<name>A0A369Q9M2_9SPHN</name>
<evidence type="ECO:0000313" key="2">
    <source>
        <dbReference type="Proteomes" id="UP000253727"/>
    </source>
</evidence>
<protein>
    <recommendedName>
        <fullName evidence="3">Endonuclease</fullName>
    </recommendedName>
</protein>
<sequence>MEHAIIREKHIKKWNRAWKLDLIETENPRWVDLAVDLGFEPL</sequence>
<evidence type="ECO:0008006" key="3">
    <source>
        <dbReference type="Google" id="ProtNLM"/>
    </source>
</evidence>
<evidence type="ECO:0000313" key="1">
    <source>
        <dbReference type="EMBL" id="RDC58988.1"/>
    </source>
</evidence>
<keyword evidence="2" id="KW-1185">Reference proteome</keyword>
<proteinExistence type="predicted"/>
<comment type="caution">
    <text evidence="1">The sequence shown here is derived from an EMBL/GenBank/DDBJ whole genome shotgun (WGS) entry which is preliminary data.</text>
</comment>
<dbReference type="Proteomes" id="UP000253727">
    <property type="component" value="Unassembled WGS sequence"/>
</dbReference>